<keyword evidence="1" id="KW-0496">Mitochondrion</keyword>
<evidence type="ECO:0000313" key="1">
    <source>
        <dbReference type="EMBL" id="KUM47290.1"/>
    </source>
</evidence>
<organism evidence="1">
    <name type="scientific">Picea glauca</name>
    <name type="common">White spruce</name>
    <name type="synonym">Pinus glauca</name>
    <dbReference type="NCBI Taxonomy" id="3330"/>
    <lineage>
        <taxon>Eukaryota</taxon>
        <taxon>Viridiplantae</taxon>
        <taxon>Streptophyta</taxon>
        <taxon>Embryophyta</taxon>
        <taxon>Tracheophyta</taxon>
        <taxon>Spermatophyta</taxon>
        <taxon>Pinopsida</taxon>
        <taxon>Pinidae</taxon>
        <taxon>Conifers I</taxon>
        <taxon>Pinales</taxon>
        <taxon>Pinaceae</taxon>
        <taxon>Picea</taxon>
    </lineage>
</organism>
<geneLocation type="mitochondrion" evidence="1"/>
<dbReference type="AlphaFoldDB" id="A0A101LXT2"/>
<comment type="caution">
    <text evidence="1">The sequence shown here is derived from an EMBL/GenBank/DDBJ whole genome shotgun (WGS) entry which is preliminary data.</text>
</comment>
<accession>A0A101LXT2</accession>
<reference evidence="1" key="1">
    <citation type="journal article" date="2015" name="Genome Biol. Evol.">
        <title>Organellar Genomes of White Spruce (Picea glauca): Assembly and Annotation.</title>
        <authorList>
            <person name="Jackman S.D."/>
            <person name="Warren R.L."/>
            <person name="Gibb E.A."/>
            <person name="Vandervalk B.P."/>
            <person name="Mohamadi H."/>
            <person name="Chu J."/>
            <person name="Raymond A."/>
            <person name="Pleasance S."/>
            <person name="Coope R."/>
            <person name="Wildung M.R."/>
            <person name="Ritland C.E."/>
            <person name="Bousquet J."/>
            <person name="Jones S.J."/>
            <person name="Bohlmann J."/>
            <person name="Birol I."/>
        </authorList>
    </citation>
    <scope>NUCLEOTIDE SEQUENCE [LARGE SCALE GENOMIC DNA]</scope>
    <source>
        <tissue evidence="1">Flushing bud</tissue>
    </source>
</reference>
<dbReference type="EMBL" id="LKAM01000007">
    <property type="protein sequence ID" value="KUM47290.1"/>
    <property type="molecule type" value="Genomic_DNA"/>
</dbReference>
<sequence>MRAPITHLIPAPTRFFNPPSFLSLLDSSGISFSSILLLLPCVHCFSSQLHELPLFQPFPHAQGVYAAIASLCKIINPFSQRSIFTHNGISSRYLPLGPSVNFRSVQLKELL</sequence>
<name>A0A101LXT2_PICGL</name>
<gene>
    <name evidence="1" type="ORF">ABT39_MTgene5475</name>
</gene>
<proteinExistence type="predicted"/>
<protein>
    <submittedName>
        <fullName evidence="1">Uncharacterized protein</fullName>
    </submittedName>
</protein>